<name>A0AAV2H8R1_LYMST</name>
<keyword evidence="3" id="KW-1185">Reference proteome</keyword>
<evidence type="ECO:0000313" key="2">
    <source>
        <dbReference type="EMBL" id="CAL1530093.1"/>
    </source>
</evidence>
<keyword evidence="1" id="KW-0812">Transmembrane</keyword>
<dbReference type="EMBL" id="CAXITT010000061">
    <property type="protein sequence ID" value="CAL1530093.1"/>
    <property type="molecule type" value="Genomic_DNA"/>
</dbReference>
<keyword evidence="1" id="KW-1133">Transmembrane helix</keyword>
<comment type="caution">
    <text evidence="2">The sequence shown here is derived from an EMBL/GenBank/DDBJ whole genome shotgun (WGS) entry which is preliminary data.</text>
</comment>
<feature type="transmembrane region" description="Helical" evidence="1">
    <location>
        <begin position="225"/>
        <end position="243"/>
    </location>
</feature>
<sequence length="384" mass="44388">MSQVNTDEIMMEHKTPLSRRMMRIFPEVVKNKKDLQPSQNNNVNATQTYSFETSVLGDSKNHKQEQTRNGTDHIYDSLDNKTSPGLLRLRMTPGIMKEKQRNLIEQHDEIRQKGSHLKSGGGISLWPEMRQMRLTKSEVLWLLVQAVMLCCLTIVLLNKLHGETFWSLHNFKIQVKQFCIEKSLIKETVDGELFKSEVTQWHNEFLHINSNIQEHFDISSMSASFQIYILTYCLGIFILLYYLMDNMLAKNKLTPSRIKKWTCLLVVIGSWTCMMAYGLFLAYQLEKQMISCIQQYSSSLASLATTSMNLDIFQAVLLYWRSRFLDNTSHGLVSVFGVIPVRDLIYYLQYYSVPIATVLLSPVLQLLCACLAVYSQGEYVRTEI</sequence>
<feature type="transmembrane region" description="Helical" evidence="1">
    <location>
        <begin position="263"/>
        <end position="280"/>
    </location>
</feature>
<evidence type="ECO:0000313" key="3">
    <source>
        <dbReference type="Proteomes" id="UP001497497"/>
    </source>
</evidence>
<protein>
    <submittedName>
        <fullName evidence="2">Uncharacterized protein</fullName>
    </submittedName>
</protein>
<dbReference type="AlphaFoldDB" id="A0AAV2H8R1"/>
<gene>
    <name evidence="2" type="ORF">GSLYS_00004226001</name>
</gene>
<keyword evidence="1" id="KW-0472">Membrane</keyword>
<organism evidence="2 3">
    <name type="scientific">Lymnaea stagnalis</name>
    <name type="common">Great pond snail</name>
    <name type="synonym">Helix stagnalis</name>
    <dbReference type="NCBI Taxonomy" id="6523"/>
    <lineage>
        <taxon>Eukaryota</taxon>
        <taxon>Metazoa</taxon>
        <taxon>Spiralia</taxon>
        <taxon>Lophotrochozoa</taxon>
        <taxon>Mollusca</taxon>
        <taxon>Gastropoda</taxon>
        <taxon>Heterobranchia</taxon>
        <taxon>Euthyneura</taxon>
        <taxon>Panpulmonata</taxon>
        <taxon>Hygrophila</taxon>
        <taxon>Lymnaeoidea</taxon>
        <taxon>Lymnaeidae</taxon>
        <taxon>Lymnaea</taxon>
    </lineage>
</organism>
<proteinExistence type="predicted"/>
<accession>A0AAV2H8R1</accession>
<evidence type="ECO:0000256" key="1">
    <source>
        <dbReference type="SAM" id="Phobius"/>
    </source>
</evidence>
<feature type="transmembrane region" description="Helical" evidence="1">
    <location>
        <begin position="139"/>
        <end position="157"/>
    </location>
</feature>
<feature type="transmembrane region" description="Helical" evidence="1">
    <location>
        <begin position="355"/>
        <end position="374"/>
    </location>
</feature>
<dbReference type="Proteomes" id="UP001497497">
    <property type="component" value="Unassembled WGS sequence"/>
</dbReference>
<reference evidence="2 3" key="1">
    <citation type="submission" date="2024-04" db="EMBL/GenBank/DDBJ databases">
        <authorList>
            <consortium name="Genoscope - CEA"/>
            <person name="William W."/>
        </authorList>
    </citation>
    <scope>NUCLEOTIDE SEQUENCE [LARGE SCALE GENOMIC DNA]</scope>
</reference>